<dbReference type="OrthoDB" id="9783105at2"/>
<dbReference type="Proteomes" id="UP000011758">
    <property type="component" value="Unassembled WGS sequence"/>
</dbReference>
<evidence type="ECO:0000313" key="6">
    <source>
        <dbReference type="Proteomes" id="UP000011758"/>
    </source>
</evidence>
<dbReference type="RefSeq" id="WP_004801917.1">
    <property type="nucleotide sequence ID" value="NZ_KB446647.1"/>
</dbReference>
<dbReference type="InterPro" id="IPR050984">
    <property type="entry name" value="Gfo/Idh/MocA_domain"/>
</dbReference>
<feature type="domain" description="GFO/IDH/MocA-like oxidoreductase" evidence="4">
    <location>
        <begin position="133"/>
        <end position="244"/>
    </location>
</feature>
<reference evidence="5 6" key="1">
    <citation type="submission" date="2013-02" db="EMBL/GenBank/DDBJ databases">
        <title>The Genome Sequence of Lactobacillus catenaformis F0143.</title>
        <authorList>
            <consortium name="The Broad Institute Genome Sequencing Platform"/>
            <person name="Earl A."/>
            <person name="Ward D."/>
            <person name="Feldgarden M."/>
            <person name="Gevers D."/>
            <person name="Izard J."/>
            <person name="Blanton J.M."/>
            <person name="Mathney J."/>
            <person name="Dewhirst F.E."/>
            <person name="Young S.K."/>
            <person name="Zeng Q."/>
            <person name="Gargeya S."/>
            <person name="Fitzgerald M."/>
            <person name="Haas B."/>
            <person name="Abouelleil A."/>
            <person name="Alvarado L."/>
            <person name="Arachchi H.M."/>
            <person name="Berlin A."/>
            <person name="Chapman S.B."/>
            <person name="Gearin G."/>
            <person name="Goldberg J."/>
            <person name="Griggs A."/>
            <person name="Gujja S."/>
            <person name="Hansen M."/>
            <person name="Heiman D."/>
            <person name="Howarth C."/>
            <person name="Larimer J."/>
            <person name="Lui A."/>
            <person name="MacDonald P.J.P."/>
            <person name="McCowen C."/>
            <person name="Montmayeur A."/>
            <person name="Murphy C."/>
            <person name="Neiman D."/>
            <person name="Pearson M."/>
            <person name="Priest M."/>
            <person name="Roberts A."/>
            <person name="Saif S."/>
            <person name="Shea T."/>
            <person name="Sisk P."/>
            <person name="Stolte C."/>
            <person name="Sykes S."/>
            <person name="Wortman J."/>
            <person name="Nusbaum C."/>
            <person name="Birren B."/>
        </authorList>
    </citation>
    <scope>NUCLEOTIDE SEQUENCE [LARGE SCALE GENOMIC DNA]</scope>
    <source>
        <strain evidence="5 6">OT 569</strain>
    </source>
</reference>
<feature type="domain" description="Gfo/Idh/MocA-like oxidoreductase N-terminal" evidence="3">
    <location>
        <begin position="3"/>
        <end position="118"/>
    </location>
</feature>
<gene>
    <name evidence="5" type="ORF">HMPREF9943_00614</name>
</gene>
<keyword evidence="6" id="KW-1185">Reference proteome</keyword>
<dbReference type="Pfam" id="PF01408">
    <property type="entry name" value="GFO_IDH_MocA"/>
    <property type="match status" value="1"/>
</dbReference>
<dbReference type="PANTHER" id="PTHR22604:SF105">
    <property type="entry name" value="TRANS-1,2-DIHYDROBENZENE-1,2-DIOL DEHYDROGENASE"/>
    <property type="match status" value="1"/>
</dbReference>
<dbReference type="GO" id="GO:0016491">
    <property type="term" value="F:oxidoreductase activity"/>
    <property type="evidence" value="ECO:0007669"/>
    <property type="project" value="UniProtKB-KW"/>
</dbReference>
<dbReference type="PANTHER" id="PTHR22604">
    <property type="entry name" value="OXIDOREDUCTASES"/>
    <property type="match status" value="1"/>
</dbReference>
<dbReference type="BioCyc" id="ECAT999415-HMP:GTTI-635-MONOMER"/>
<sequence>MLHFGIIGLGNIAHRFADSLSHFEEADFYAGASYTESKREEFKKKYQPYIIYDNYEDLLNDQEVDVVYICVPHSLHYKWCKEALLHDKCVLVEKPAVLKVNEFDELTALSRERHLFFMEAMKTRFLPLLKIVHKEINKGLIGDIISISNHFCFYLENHRKDHYLFDKEQGGCLYDTGCYGLASVCDFIKDDVISIKNDATYCDGVDVHDRITLTFRNGQKAFIECAMDSADNRKMIIKGTKGDIIMDPYYRPMEAVFNLKDGESQTCTVEYDYDDFHSEIEAVLQSIAYLRIEHENYTHQDNRRVIELMERIKESL</sequence>
<dbReference type="InterPro" id="IPR000683">
    <property type="entry name" value="Gfo/Idh/MocA-like_OxRdtase_N"/>
</dbReference>
<dbReference type="AlphaFoldDB" id="M2Q488"/>
<comment type="caution">
    <text evidence="5">The sequence shown here is derived from an EMBL/GenBank/DDBJ whole genome shotgun (WGS) entry which is preliminary data.</text>
</comment>
<comment type="similarity">
    <text evidence="1">Belongs to the Gfo/Idh/MocA family.</text>
</comment>
<dbReference type="Gene3D" id="3.30.360.10">
    <property type="entry name" value="Dihydrodipicolinate Reductase, domain 2"/>
    <property type="match status" value="1"/>
</dbReference>
<evidence type="ECO:0000259" key="4">
    <source>
        <dbReference type="Pfam" id="PF22725"/>
    </source>
</evidence>
<evidence type="ECO:0000256" key="1">
    <source>
        <dbReference type="ARBA" id="ARBA00010928"/>
    </source>
</evidence>
<dbReference type="InterPro" id="IPR055170">
    <property type="entry name" value="GFO_IDH_MocA-like_dom"/>
</dbReference>
<evidence type="ECO:0000256" key="2">
    <source>
        <dbReference type="ARBA" id="ARBA00023002"/>
    </source>
</evidence>
<dbReference type="SUPFAM" id="SSF51735">
    <property type="entry name" value="NAD(P)-binding Rossmann-fold domains"/>
    <property type="match status" value="1"/>
</dbReference>
<dbReference type="Gene3D" id="3.40.50.720">
    <property type="entry name" value="NAD(P)-binding Rossmann-like Domain"/>
    <property type="match status" value="1"/>
</dbReference>
<organism evidence="5 6">
    <name type="scientific">Eggerthia catenaformis OT 569 = DSM 20559</name>
    <dbReference type="NCBI Taxonomy" id="999415"/>
    <lineage>
        <taxon>Bacteria</taxon>
        <taxon>Bacillati</taxon>
        <taxon>Bacillota</taxon>
        <taxon>Erysipelotrichia</taxon>
        <taxon>Erysipelotrichales</taxon>
        <taxon>Coprobacillaceae</taxon>
        <taxon>Eggerthia</taxon>
    </lineage>
</organism>
<dbReference type="STRING" id="999415.HMPREF9943_00614"/>
<dbReference type="EMBL" id="AGEJ01000011">
    <property type="protein sequence ID" value="EMD17051.1"/>
    <property type="molecule type" value="Genomic_DNA"/>
</dbReference>
<dbReference type="GO" id="GO:0000166">
    <property type="term" value="F:nucleotide binding"/>
    <property type="evidence" value="ECO:0007669"/>
    <property type="project" value="InterPro"/>
</dbReference>
<dbReference type="Pfam" id="PF22725">
    <property type="entry name" value="GFO_IDH_MocA_C3"/>
    <property type="match status" value="1"/>
</dbReference>
<name>M2Q488_9FIRM</name>
<dbReference type="InterPro" id="IPR036291">
    <property type="entry name" value="NAD(P)-bd_dom_sf"/>
</dbReference>
<accession>M2Q488</accession>
<keyword evidence="2" id="KW-0560">Oxidoreductase</keyword>
<evidence type="ECO:0000259" key="3">
    <source>
        <dbReference type="Pfam" id="PF01408"/>
    </source>
</evidence>
<dbReference type="eggNOG" id="COG0673">
    <property type="taxonomic scope" value="Bacteria"/>
</dbReference>
<evidence type="ECO:0000313" key="5">
    <source>
        <dbReference type="EMBL" id="EMD17051.1"/>
    </source>
</evidence>
<proteinExistence type="inferred from homology"/>
<protein>
    <submittedName>
        <fullName evidence="5">Uncharacterized protein</fullName>
    </submittedName>
</protein>
<dbReference type="SUPFAM" id="SSF55347">
    <property type="entry name" value="Glyceraldehyde-3-phosphate dehydrogenase-like, C-terminal domain"/>
    <property type="match status" value="1"/>
</dbReference>